<dbReference type="InterPro" id="IPR002220">
    <property type="entry name" value="DapA-like"/>
</dbReference>
<feature type="non-terminal residue" evidence="1">
    <location>
        <position position="132"/>
    </location>
</feature>
<dbReference type="EMBL" id="UINC01229964">
    <property type="protein sequence ID" value="SVE61893.1"/>
    <property type="molecule type" value="Genomic_DNA"/>
</dbReference>
<evidence type="ECO:0000313" key="1">
    <source>
        <dbReference type="EMBL" id="SVE61893.1"/>
    </source>
</evidence>
<accession>A0A383EZM4</accession>
<dbReference type="GO" id="GO:0016829">
    <property type="term" value="F:lyase activity"/>
    <property type="evidence" value="ECO:0007669"/>
    <property type="project" value="InterPro"/>
</dbReference>
<proteinExistence type="predicted"/>
<gene>
    <name evidence="1" type="ORF">METZ01_LOCUS514747</name>
</gene>
<organism evidence="1">
    <name type="scientific">marine metagenome</name>
    <dbReference type="NCBI Taxonomy" id="408172"/>
    <lineage>
        <taxon>unclassified sequences</taxon>
        <taxon>metagenomes</taxon>
        <taxon>ecological metagenomes</taxon>
    </lineage>
</organism>
<evidence type="ECO:0008006" key="2">
    <source>
        <dbReference type="Google" id="ProtNLM"/>
    </source>
</evidence>
<dbReference type="Gene3D" id="3.20.20.70">
    <property type="entry name" value="Aldolase class I"/>
    <property type="match status" value="1"/>
</dbReference>
<reference evidence="1" key="1">
    <citation type="submission" date="2018-05" db="EMBL/GenBank/DDBJ databases">
        <authorList>
            <person name="Lanie J.A."/>
            <person name="Ng W.-L."/>
            <person name="Kazmierczak K.M."/>
            <person name="Andrzejewski T.M."/>
            <person name="Davidsen T.M."/>
            <person name="Wayne K.J."/>
            <person name="Tettelin H."/>
            <person name="Glass J.I."/>
            <person name="Rusch D."/>
            <person name="Podicherti R."/>
            <person name="Tsui H.-C.T."/>
            <person name="Winkler M.E."/>
        </authorList>
    </citation>
    <scope>NUCLEOTIDE SEQUENCE</scope>
</reference>
<sequence length="132" mass="13713">MVSRSITAADCADVLVVAITPRLEDGRVDLEGTRNNVRFLVDRGAKFLMPMCGTGLVYDATLEEFEQVTAAFVEAASDQALVVPGIGPGYGRSLEMADLARSLGVAGAMIMPIVGPASAAGVKDGLTRIADV</sequence>
<dbReference type="SUPFAM" id="SSF51569">
    <property type="entry name" value="Aldolase"/>
    <property type="match status" value="1"/>
</dbReference>
<dbReference type="InterPro" id="IPR013785">
    <property type="entry name" value="Aldolase_TIM"/>
</dbReference>
<name>A0A383EZM4_9ZZZZ</name>
<dbReference type="Pfam" id="PF00701">
    <property type="entry name" value="DHDPS"/>
    <property type="match status" value="1"/>
</dbReference>
<protein>
    <recommendedName>
        <fullName evidence="2">Dihydrodipicolinate synthase family protein</fullName>
    </recommendedName>
</protein>
<dbReference type="AlphaFoldDB" id="A0A383EZM4"/>